<evidence type="ECO:0008006" key="3">
    <source>
        <dbReference type="Google" id="ProtNLM"/>
    </source>
</evidence>
<dbReference type="Proteomes" id="UP000623967">
    <property type="component" value="Unassembled WGS sequence"/>
</dbReference>
<name>A0ABS1TIJ4_9BACI</name>
<evidence type="ECO:0000313" key="1">
    <source>
        <dbReference type="EMBL" id="MBL4951092.1"/>
    </source>
</evidence>
<comment type="caution">
    <text evidence="1">The sequence shown here is derived from an EMBL/GenBank/DDBJ whole genome shotgun (WGS) entry which is preliminary data.</text>
</comment>
<keyword evidence="2" id="KW-1185">Reference proteome</keyword>
<accession>A0ABS1TIJ4</accession>
<proteinExistence type="predicted"/>
<protein>
    <recommendedName>
        <fullName evidence="3">Catalase immune-responsive domain-containing protein</fullName>
    </recommendedName>
</protein>
<organism evidence="1 2">
    <name type="scientific">Neobacillus paridis</name>
    <dbReference type="NCBI Taxonomy" id="2803862"/>
    <lineage>
        <taxon>Bacteria</taxon>
        <taxon>Bacillati</taxon>
        <taxon>Bacillota</taxon>
        <taxon>Bacilli</taxon>
        <taxon>Bacillales</taxon>
        <taxon>Bacillaceae</taxon>
        <taxon>Neobacillus</taxon>
    </lineage>
</organism>
<gene>
    <name evidence="1" type="ORF">JK635_02405</name>
</gene>
<evidence type="ECO:0000313" key="2">
    <source>
        <dbReference type="Proteomes" id="UP000623967"/>
    </source>
</evidence>
<dbReference type="RefSeq" id="WP_202652075.1">
    <property type="nucleotide sequence ID" value="NZ_JAESWB010000025.1"/>
</dbReference>
<sequence>MEEQSERVQDLKIMLKVLGDLNNRYKQALEFYADDNNYKRIKTIATNIDMDNGKKAREVLGDKQ</sequence>
<reference evidence="1 2" key="1">
    <citation type="submission" date="2021-01" db="EMBL/GenBank/DDBJ databases">
        <title>Genome public.</title>
        <authorList>
            <person name="Liu C."/>
            <person name="Sun Q."/>
        </authorList>
    </citation>
    <scope>NUCLEOTIDE SEQUENCE [LARGE SCALE GENOMIC DNA]</scope>
    <source>
        <strain evidence="1 2">YIM B02564</strain>
    </source>
</reference>
<dbReference type="EMBL" id="JAESWB010000025">
    <property type="protein sequence ID" value="MBL4951092.1"/>
    <property type="molecule type" value="Genomic_DNA"/>
</dbReference>